<keyword evidence="11" id="KW-0407">Ion channel</keyword>
<feature type="compositionally biased region" description="Polar residues" evidence="12">
    <location>
        <begin position="449"/>
        <end position="459"/>
    </location>
</feature>
<dbReference type="Pfam" id="PF00520">
    <property type="entry name" value="Ion_trans"/>
    <property type="match status" value="1"/>
</dbReference>
<evidence type="ECO:0000256" key="4">
    <source>
        <dbReference type="ARBA" id="ARBA00022692"/>
    </source>
</evidence>
<feature type="transmembrane region" description="Helical" evidence="13">
    <location>
        <begin position="102"/>
        <end position="123"/>
    </location>
</feature>
<keyword evidence="9" id="KW-0406">Ion transport</keyword>
<accession>A0ABD1CLH1</accession>
<organism evidence="15 16">
    <name type="scientific">Culex pipiens pipiens</name>
    <name type="common">Northern house mosquito</name>
    <dbReference type="NCBI Taxonomy" id="38569"/>
    <lineage>
        <taxon>Eukaryota</taxon>
        <taxon>Metazoa</taxon>
        <taxon>Ecdysozoa</taxon>
        <taxon>Arthropoda</taxon>
        <taxon>Hexapoda</taxon>
        <taxon>Insecta</taxon>
        <taxon>Pterygota</taxon>
        <taxon>Neoptera</taxon>
        <taxon>Endopterygota</taxon>
        <taxon>Diptera</taxon>
        <taxon>Nematocera</taxon>
        <taxon>Culicoidea</taxon>
        <taxon>Culicidae</taxon>
        <taxon>Culicinae</taxon>
        <taxon>Culicini</taxon>
        <taxon>Culex</taxon>
        <taxon>Culex</taxon>
    </lineage>
</organism>
<dbReference type="InterPro" id="IPR028325">
    <property type="entry name" value="VG_K_chnl"/>
</dbReference>
<protein>
    <recommendedName>
        <fullName evidence="14">Ion transport domain-containing protein</fullName>
    </recommendedName>
</protein>
<keyword evidence="16" id="KW-1185">Reference proteome</keyword>
<comment type="caution">
    <text evidence="15">The sequence shown here is derived from an EMBL/GenBank/DDBJ whole genome shotgun (WGS) entry which is preliminary data.</text>
</comment>
<feature type="region of interest" description="Disordered" evidence="12">
    <location>
        <begin position="434"/>
        <end position="479"/>
    </location>
</feature>
<dbReference type="InterPro" id="IPR003968">
    <property type="entry name" value="K_chnl_volt-dep_Kv"/>
</dbReference>
<feature type="domain" description="Ion transport" evidence="14">
    <location>
        <begin position="2"/>
        <end position="194"/>
    </location>
</feature>
<evidence type="ECO:0000256" key="2">
    <source>
        <dbReference type="ARBA" id="ARBA00022448"/>
    </source>
</evidence>
<dbReference type="PRINTS" id="PR01495">
    <property type="entry name" value="SHABCHANNEL"/>
</dbReference>
<evidence type="ECO:0000256" key="11">
    <source>
        <dbReference type="ARBA" id="ARBA00023303"/>
    </source>
</evidence>
<keyword evidence="10 13" id="KW-0472">Membrane</keyword>
<gene>
    <name evidence="15" type="ORF">pipiens_016395</name>
</gene>
<keyword evidence="8 13" id="KW-1133">Transmembrane helix</keyword>
<feature type="transmembrane region" description="Helical" evidence="13">
    <location>
        <begin position="163"/>
        <end position="188"/>
    </location>
</feature>
<evidence type="ECO:0000313" key="15">
    <source>
        <dbReference type="EMBL" id="KAL1377247.1"/>
    </source>
</evidence>
<evidence type="ECO:0000256" key="13">
    <source>
        <dbReference type="SAM" id="Phobius"/>
    </source>
</evidence>
<keyword evidence="3" id="KW-0633">Potassium transport</keyword>
<evidence type="ECO:0000259" key="14">
    <source>
        <dbReference type="Pfam" id="PF00520"/>
    </source>
</evidence>
<dbReference type="Gene3D" id="1.10.287.70">
    <property type="match status" value="1"/>
</dbReference>
<dbReference type="Gene3D" id="1.20.120.350">
    <property type="entry name" value="Voltage-gated potassium channels. Chain C"/>
    <property type="match status" value="1"/>
</dbReference>
<evidence type="ECO:0000313" key="16">
    <source>
        <dbReference type="Proteomes" id="UP001562425"/>
    </source>
</evidence>
<sequence length="479" mass="53952">MVEAVCITWFTLEYVLRFSASPDKWKFFKGGLNIIDLFAILPYFVSLFLLETNKNATDQFQDVRRVVQVFRIMRILRILKLARHSTGLQSLGFTLRNSYKELGLLMLFLAMGVLIFSSLAYFAEKDEPQTKFISIPETFWWAGITMTTVGYGDIYPTTPLGKVIGTVCCICGVLVIALPIPIIVNNFAEFYKNQMRREKALKRREALDRAKREGSIVSFHHINLRDAFAKSMDLIDVIVDTGEQSDLMESPEESILATPLAPRRRQPPLSSRLAELNEELRAESPRHNLSTGDGNSTEEGDSVGGGRNPAMTGIGCYKNYKHSAAGLRKSINSQSENYPQNSTGPMDAEAAPPYSPSMQHHNMMIDMDATEDQQLIMQDTPQHEPLSCSRAEVEELRRQVALETSSTSKRDKSDTELPSEYECCFCTSKNKFSSPFRSAPQTFPFPRDQPNTNITFLQTPPQPEPDSNDECIPLRSKSV</sequence>
<dbReference type="PANTHER" id="PTHR11537">
    <property type="entry name" value="VOLTAGE-GATED POTASSIUM CHANNEL"/>
    <property type="match status" value="1"/>
</dbReference>
<keyword evidence="2" id="KW-0813">Transport</keyword>
<evidence type="ECO:0000256" key="3">
    <source>
        <dbReference type="ARBA" id="ARBA00022538"/>
    </source>
</evidence>
<feature type="transmembrane region" description="Helical" evidence="13">
    <location>
        <begin position="27"/>
        <end position="50"/>
    </location>
</feature>
<keyword evidence="5" id="KW-0631">Potassium channel</keyword>
<keyword evidence="4 13" id="KW-0812">Transmembrane</keyword>
<evidence type="ECO:0000256" key="7">
    <source>
        <dbReference type="ARBA" id="ARBA00022958"/>
    </source>
</evidence>
<dbReference type="FunFam" id="1.10.287.70:FF:000034">
    <property type="entry name" value="Potassium voltage-gated channel subfamily B member"/>
    <property type="match status" value="1"/>
</dbReference>
<dbReference type="InterPro" id="IPR027359">
    <property type="entry name" value="Volt_channel_dom_sf"/>
</dbReference>
<dbReference type="EMBL" id="JBEHCU010011093">
    <property type="protein sequence ID" value="KAL1377247.1"/>
    <property type="molecule type" value="Genomic_DNA"/>
</dbReference>
<dbReference type="InterPro" id="IPR003973">
    <property type="entry name" value="K_chnl_volt-dep_Kv2"/>
</dbReference>
<feature type="region of interest" description="Disordered" evidence="12">
    <location>
        <begin position="245"/>
        <end position="308"/>
    </location>
</feature>
<feature type="compositionally biased region" description="Low complexity" evidence="12">
    <location>
        <begin position="256"/>
        <end position="274"/>
    </location>
</feature>
<dbReference type="PRINTS" id="PR01491">
    <property type="entry name" value="KVCHANNEL"/>
</dbReference>
<keyword evidence="7" id="KW-0630">Potassium</keyword>
<evidence type="ECO:0000256" key="6">
    <source>
        <dbReference type="ARBA" id="ARBA00022882"/>
    </source>
</evidence>
<evidence type="ECO:0000256" key="9">
    <source>
        <dbReference type="ARBA" id="ARBA00023065"/>
    </source>
</evidence>
<name>A0ABD1CLH1_CULPP</name>
<dbReference type="InterPro" id="IPR005821">
    <property type="entry name" value="Ion_trans_dom"/>
</dbReference>
<evidence type="ECO:0000256" key="10">
    <source>
        <dbReference type="ARBA" id="ARBA00023136"/>
    </source>
</evidence>
<dbReference type="PRINTS" id="PR00169">
    <property type="entry name" value="KCHANNEL"/>
</dbReference>
<keyword evidence="6" id="KW-0851">Voltage-gated channel</keyword>
<comment type="subcellular location">
    <subcellularLocation>
        <location evidence="1">Membrane</location>
        <topology evidence="1">Multi-pass membrane protein</topology>
    </subcellularLocation>
</comment>
<dbReference type="GO" id="GO:0034702">
    <property type="term" value="C:monoatomic ion channel complex"/>
    <property type="evidence" value="ECO:0007669"/>
    <property type="project" value="UniProtKB-KW"/>
</dbReference>
<proteinExistence type="predicted"/>
<evidence type="ECO:0000256" key="8">
    <source>
        <dbReference type="ARBA" id="ARBA00022989"/>
    </source>
</evidence>
<evidence type="ECO:0000256" key="5">
    <source>
        <dbReference type="ARBA" id="ARBA00022826"/>
    </source>
</evidence>
<dbReference type="GO" id="GO:0005267">
    <property type="term" value="F:potassium channel activity"/>
    <property type="evidence" value="ECO:0007669"/>
    <property type="project" value="UniProtKB-KW"/>
</dbReference>
<dbReference type="Proteomes" id="UP001562425">
    <property type="component" value="Unassembled WGS sequence"/>
</dbReference>
<evidence type="ECO:0000256" key="1">
    <source>
        <dbReference type="ARBA" id="ARBA00004141"/>
    </source>
</evidence>
<reference evidence="15 16" key="1">
    <citation type="submission" date="2024-05" db="EMBL/GenBank/DDBJ databases">
        <title>Culex pipiens pipiens assembly and annotation.</title>
        <authorList>
            <person name="Alout H."/>
            <person name="Durand T."/>
        </authorList>
    </citation>
    <scope>NUCLEOTIDE SEQUENCE [LARGE SCALE GENOMIC DNA]</scope>
    <source>
        <strain evidence="15">HA-2024</strain>
        <tissue evidence="15">Whole body</tissue>
    </source>
</reference>
<dbReference type="AlphaFoldDB" id="A0ABD1CLH1"/>
<dbReference type="PANTHER" id="PTHR11537:SF254">
    <property type="entry name" value="POTASSIUM VOLTAGE-GATED CHANNEL PROTEIN SHAB"/>
    <property type="match status" value="1"/>
</dbReference>
<dbReference type="SUPFAM" id="SSF81324">
    <property type="entry name" value="Voltage-gated potassium channels"/>
    <property type="match status" value="1"/>
</dbReference>
<evidence type="ECO:0000256" key="12">
    <source>
        <dbReference type="SAM" id="MobiDB-lite"/>
    </source>
</evidence>